<feature type="compositionally biased region" description="Polar residues" evidence="5">
    <location>
        <begin position="399"/>
        <end position="420"/>
    </location>
</feature>
<dbReference type="GO" id="GO:0005737">
    <property type="term" value="C:cytoplasm"/>
    <property type="evidence" value="ECO:0007669"/>
    <property type="project" value="UniProtKB-ARBA"/>
</dbReference>
<dbReference type="EMBL" id="JAXIOK010000005">
    <property type="protein sequence ID" value="KAK4771067.1"/>
    <property type="molecule type" value="Genomic_DNA"/>
</dbReference>
<comment type="subcellular location">
    <subcellularLocation>
        <location evidence="1">Endomembrane system</location>
    </subcellularLocation>
</comment>
<dbReference type="PANTHER" id="PTHR22780">
    <property type="entry name" value="ADAPTIN, ALPHA/GAMMA/EPSILON"/>
    <property type="match status" value="1"/>
</dbReference>
<keyword evidence="4" id="KW-0472">Membrane</keyword>
<keyword evidence="2" id="KW-0813">Transport</keyword>
<feature type="region of interest" description="Disordered" evidence="5">
    <location>
        <begin position="282"/>
        <end position="430"/>
    </location>
</feature>
<feature type="compositionally biased region" description="Basic and acidic residues" evidence="5">
    <location>
        <begin position="354"/>
        <end position="374"/>
    </location>
</feature>
<reference evidence="6 7" key="1">
    <citation type="journal article" date="2023" name="Hortic Res">
        <title>Pangenome of water caltrop reveals structural variations and asymmetric subgenome divergence after allopolyploidization.</title>
        <authorList>
            <person name="Zhang X."/>
            <person name="Chen Y."/>
            <person name="Wang L."/>
            <person name="Yuan Y."/>
            <person name="Fang M."/>
            <person name="Shi L."/>
            <person name="Lu R."/>
            <person name="Comes H.P."/>
            <person name="Ma Y."/>
            <person name="Chen Y."/>
            <person name="Huang G."/>
            <person name="Zhou Y."/>
            <person name="Zheng Z."/>
            <person name="Qiu Y."/>
        </authorList>
    </citation>
    <scope>NUCLEOTIDE SEQUENCE [LARGE SCALE GENOMIC DNA]</scope>
    <source>
        <tissue evidence="6">Roots</tissue>
    </source>
</reference>
<evidence type="ECO:0000256" key="5">
    <source>
        <dbReference type="SAM" id="MobiDB-lite"/>
    </source>
</evidence>
<keyword evidence="3" id="KW-0653">Protein transport</keyword>
<evidence type="ECO:0000313" key="7">
    <source>
        <dbReference type="Proteomes" id="UP001345219"/>
    </source>
</evidence>
<evidence type="ECO:0000256" key="3">
    <source>
        <dbReference type="ARBA" id="ARBA00022927"/>
    </source>
</evidence>
<gene>
    <name evidence="6" type="ORF">SAY87_031599</name>
</gene>
<proteinExistence type="predicted"/>
<name>A0AAN7KY08_9MYRT</name>
<dbReference type="GO" id="GO:0012505">
    <property type="term" value="C:endomembrane system"/>
    <property type="evidence" value="ECO:0007669"/>
    <property type="project" value="UniProtKB-SubCell"/>
</dbReference>
<organism evidence="6 7">
    <name type="scientific">Trapa incisa</name>
    <dbReference type="NCBI Taxonomy" id="236973"/>
    <lineage>
        <taxon>Eukaryota</taxon>
        <taxon>Viridiplantae</taxon>
        <taxon>Streptophyta</taxon>
        <taxon>Embryophyta</taxon>
        <taxon>Tracheophyta</taxon>
        <taxon>Spermatophyta</taxon>
        <taxon>Magnoliopsida</taxon>
        <taxon>eudicotyledons</taxon>
        <taxon>Gunneridae</taxon>
        <taxon>Pentapetalae</taxon>
        <taxon>rosids</taxon>
        <taxon>malvids</taxon>
        <taxon>Myrtales</taxon>
        <taxon>Lythraceae</taxon>
        <taxon>Trapa</taxon>
    </lineage>
</organism>
<protein>
    <recommendedName>
        <fullName evidence="8">AP-4 complex subunit epsilon</fullName>
    </recommendedName>
</protein>
<sequence length="467" mass="50573">MDTWPGTRHGLPIDTGWELAMGSQGGFGQSKEFLELVKSIGETRSKSDPDFVHLKSILMQTMNRIFEYAGYLVDIKVAHNLMRLIDEGFGEDNETADSQLRSSALEISWFMLFLLQVICWVLGEFGTADGNYSVSYISGKLCDVAEAYSSDENVKAYAITALMKIYAFEIVSGRRLDILPECQSLIEELSLIEAHSVESSIPSDASCEDIEQSLQNGAQPYIPEEQRSGTIDISSFSNQEGRESSMHTLKFEAYELPKPPAQSRAPLPVPNISTKLVPVPEPSHFARETNSSPSIPSVSSSGSPELKATTGWRSEEVGYAMPSYSSSPPSSSGASPSTAKGASQAEPAASLTSKSRDSYKDLKKEVEITPEKQKLSASLFGSSLKSDKRTCTSHKTTRADTLSTDKSTGSRSSAAPTTETKVPPHPLPNLLDLGEQAVTAVASSVDPFMQLEGLFDDHNGSGLSRSQ</sequence>
<evidence type="ECO:0000256" key="2">
    <source>
        <dbReference type="ARBA" id="ARBA00022448"/>
    </source>
</evidence>
<dbReference type="AlphaFoldDB" id="A0AAN7KY08"/>
<dbReference type="InterPro" id="IPR011989">
    <property type="entry name" value="ARM-like"/>
</dbReference>
<evidence type="ECO:0000313" key="6">
    <source>
        <dbReference type="EMBL" id="KAK4771067.1"/>
    </source>
</evidence>
<feature type="compositionally biased region" description="Low complexity" evidence="5">
    <location>
        <begin position="291"/>
        <end position="304"/>
    </location>
</feature>
<dbReference type="InterPro" id="IPR050840">
    <property type="entry name" value="Adaptor_Complx_Large_Subunit"/>
</dbReference>
<dbReference type="Proteomes" id="UP001345219">
    <property type="component" value="Chromosome 24"/>
</dbReference>
<comment type="caution">
    <text evidence="6">The sequence shown here is derived from an EMBL/GenBank/DDBJ whole genome shotgun (WGS) entry which is preliminary data.</text>
</comment>
<evidence type="ECO:0000256" key="4">
    <source>
        <dbReference type="ARBA" id="ARBA00023136"/>
    </source>
</evidence>
<evidence type="ECO:0000256" key="1">
    <source>
        <dbReference type="ARBA" id="ARBA00004308"/>
    </source>
</evidence>
<dbReference type="GO" id="GO:0015031">
    <property type="term" value="P:protein transport"/>
    <property type="evidence" value="ECO:0007669"/>
    <property type="project" value="UniProtKB-KW"/>
</dbReference>
<keyword evidence="7" id="KW-1185">Reference proteome</keyword>
<dbReference type="Gene3D" id="1.25.10.10">
    <property type="entry name" value="Leucine-rich Repeat Variant"/>
    <property type="match status" value="1"/>
</dbReference>
<accession>A0AAN7KY08</accession>
<feature type="compositionally biased region" description="Polar residues" evidence="5">
    <location>
        <begin position="375"/>
        <end position="384"/>
    </location>
</feature>
<feature type="compositionally biased region" description="Low complexity" evidence="5">
    <location>
        <begin position="320"/>
        <end position="343"/>
    </location>
</feature>
<evidence type="ECO:0008006" key="8">
    <source>
        <dbReference type="Google" id="ProtNLM"/>
    </source>
</evidence>